<evidence type="ECO:0000256" key="6">
    <source>
        <dbReference type="PIRSR" id="PIRSR006468-1"/>
    </source>
</evidence>
<dbReference type="EMBL" id="JAEPRB010000015">
    <property type="protein sequence ID" value="KAG2226625.1"/>
    <property type="molecule type" value="Genomic_DNA"/>
</dbReference>
<dbReference type="InterPro" id="IPR005786">
    <property type="entry name" value="B_amino_transII"/>
</dbReference>
<keyword evidence="4" id="KW-0808">Transferase</keyword>
<dbReference type="GO" id="GO:0009081">
    <property type="term" value="P:branched-chain amino acid metabolic process"/>
    <property type="evidence" value="ECO:0007669"/>
    <property type="project" value="InterPro"/>
</dbReference>
<keyword evidence="3" id="KW-0032">Aminotransferase</keyword>
<dbReference type="InterPro" id="IPR033939">
    <property type="entry name" value="BCAT_family"/>
</dbReference>
<evidence type="ECO:0000256" key="2">
    <source>
        <dbReference type="ARBA" id="ARBA00009320"/>
    </source>
</evidence>
<comment type="caution">
    <text evidence="7">The sequence shown here is derived from an EMBL/GenBank/DDBJ whole genome shotgun (WGS) entry which is preliminary data.</text>
</comment>
<comment type="similarity">
    <text evidence="2">Belongs to the class-IV pyridoxal-phosphate-dependent aminotransferase family.</text>
</comment>
<dbReference type="PANTHER" id="PTHR42825:SF2">
    <property type="entry name" value="BRANCHED-CHAIN-AMINO-ACID AMINOTRANSFERASE 3, CHLOROPLASTIC-RELATED"/>
    <property type="match status" value="1"/>
</dbReference>
<dbReference type="Proteomes" id="UP000646827">
    <property type="component" value="Unassembled WGS sequence"/>
</dbReference>
<dbReference type="Pfam" id="PF01063">
    <property type="entry name" value="Aminotran_4"/>
    <property type="match status" value="1"/>
</dbReference>
<dbReference type="SUPFAM" id="SSF56752">
    <property type="entry name" value="D-aminoacid aminotransferase-like PLP-dependent enzymes"/>
    <property type="match status" value="1"/>
</dbReference>
<dbReference type="InterPro" id="IPR043132">
    <property type="entry name" value="BCAT-like_C"/>
</dbReference>
<evidence type="ECO:0000256" key="4">
    <source>
        <dbReference type="ARBA" id="ARBA00022679"/>
    </source>
</evidence>
<keyword evidence="8" id="KW-1185">Reference proteome</keyword>
<dbReference type="InterPro" id="IPR036038">
    <property type="entry name" value="Aminotransferase-like"/>
</dbReference>
<dbReference type="PANTHER" id="PTHR42825">
    <property type="entry name" value="AMINO ACID AMINOTRANSFERASE"/>
    <property type="match status" value="1"/>
</dbReference>
<name>A0A8H7VN02_9FUNG</name>
<dbReference type="NCBIfam" id="TIGR01123">
    <property type="entry name" value="ilvE_II"/>
    <property type="match status" value="1"/>
</dbReference>
<proteinExistence type="inferred from homology"/>
<organism evidence="7 8">
    <name type="scientific">Circinella minor</name>
    <dbReference type="NCBI Taxonomy" id="1195481"/>
    <lineage>
        <taxon>Eukaryota</taxon>
        <taxon>Fungi</taxon>
        <taxon>Fungi incertae sedis</taxon>
        <taxon>Mucoromycota</taxon>
        <taxon>Mucoromycotina</taxon>
        <taxon>Mucoromycetes</taxon>
        <taxon>Mucorales</taxon>
        <taxon>Lichtheimiaceae</taxon>
        <taxon>Circinella</taxon>
    </lineage>
</organism>
<dbReference type="InterPro" id="IPR001544">
    <property type="entry name" value="Aminotrans_IV"/>
</dbReference>
<dbReference type="CDD" id="cd01557">
    <property type="entry name" value="BCAT_beta_family"/>
    <property type="match status" value="1"/>
</dbReference>
<sequence>MADKLDWDNIGFQYRDTNGYMRYTWTPENGWDKGTFETDPYLKVHMCATGLNYGQQCFEGLKAFKDKEGRVRIFRPQANAARMKRSGPIAHMPEVPEEIFLDGCRRTCEKNIDFVPPAETDGAFYLRPLLFGSGPMIGMAAAPEFTFVVFGMPVGNYYKGGIKPATAYVMESIDRAAPKGTGSAKLGGNYAPTFGPMLKKMAEGYTLTMHLDAKNRTHVDEFSTSNFVALTPPDENGVRTFVTPNSESILRSVTRLSLEDICTKFGWKVEERPVAFSEIVEGKFNEVAACGTAVVLTPVKSITRGDQVIKIGDQEKIGEGLQKLYNYYRGIQKGEVKDEFGWMWPAEGLA</sequence>
<gene>
    <name evidence="7" type="ORF">INT45_005111</name>
</gene>
<dbReference type="OrthoDB" id="409992at2759"/>
<evidence type="ECO:0008006" key="9">
    <source>
        <dbReference type="Google" id="ProtNLM"/>
    </source>
</evidence>
<reference evidence="7 8" key="1">
    <citation type="submission" date="2020-12" db="EMBL/GenBank/DDBJ databases">
        <title>Metabolic potential, ecology and presence of endohyphal bacteria is reflected in genomic diversity of Mucoromycotina.</title>
        <authorList>
            <person name="Muszewska A."/>
            <person name="Okrasinska A."/>
            <person name="Steczkiewicz K."/>
            <person name="Drgas O."/>
            <person name="Orlowska M."/>
            <person name="Perlinska-Lenart U."/>
            <person name="Aleksandrzak-Piekarczyk T."/>
            <person name="Szatraj K."/>
            <person name="Zielenkiewicz U."/>
            <person name="Pilsyk S."/>
            <person name="Malc E."/>
            <person name="Mieczkowski P."/>
            <person name="Kruszewska J.S."/>
            <person name="Biernat P."/>
            <person name="Pawlowska J."/>
        </authorList>
    </citation>
    <scope>NUCLEOTIDE SEQUENCE [LARGE SCALE GENOMIC DNA]</scope>
    <source>
        <strain evidence="7 8">CBS 142.35</strain>
    </source>
</reference>
<dbReference type="Gene3D" id="3.30.470.10">
    <property type="match status" value="1"/>
</dbReference>
<evidence type="ECO:0000313" key="7">
    <source>
        <dbReference type="EMBL" id="KAG2226625.1"/>
    </source>
</evidence>
<evidence type="ECO:0000256" key="5">
    <source>
        <dbReference type="ARBA" id="ARBA00022898"/>
    </source>
</evidence>
<dbReference type="NCBIfam" id="NF009897">
    <property type="entry name" value="PRK13357.1"/>
    <property type="match status" value="1"/>
</dbReference>
<dbReference type="Gene3D" id="3.20.10.10">
    <property type="entry name" value="D-amino Acid Aminotransferase, subunit A, domain 2"/>
    <property type="match status" value="1"/>
</dbReference>
<feature type="modified residue" description="N6-(pyridoxal phosphate)lysine" evidence="6">
    <location>
        <position position="185"/>
    </location>
</feature>
<accession>A0A8H7VN02</accession>
<comment type="cofactor">
    <cofactor evidence="1">
        <name>pyridoxal 5'-phosphate</name>
        <dbReference type="ChEBI" id="CHEBI:597326"/>
    </cofactor>
</comment>
<dbReference type="InterPro" id="IPR043131">
    <property type="entry name" value="BCAT-like_N"/>
</dbReference>
<evidence type="ECO:0000256" key="3">
    <source>
        <dbReference type="ARBA" id="ARBA00022576"/>
    </source>
</evidence>
<evidence type="ECO:0000256" key="1">
    <source>
        <dbReference type="ARBA" id="ARBA00001933"/>
    </source>
</evidence>
<evidence type="ECO:0000313" key="8">
    <source>
        <dbReference type="Proteomes" id="UP000646827"/>
    </source>
</evidence>
<dbReference type="FunFam" id="3.30.470.10:FF:000004">
    <property type="entry name" value="Branched-chain-amino-acid aminotransferase"/>
    <property type="match status" value="1"/>
</dbReference>
<protein>
    <recommendedName>
        <fullName evidence="9">Branched-chain amino acid aminotransferase</fullName>
    </recommendedName>
</protein>
<dbReference type="GO" id="GO:0004084">
    <property type="term" value="F:branched-chain-amino-acid transaminase activity"/>
    <property type="evidence" value="ECO:0007669"/>
    <property type="project" value="InterPro"/>
</dbReference>
<dbReference type="PIRSF" id="PIRSF006468">
    <property type="entry name" value="BCAT1"/>
    <property type="match status" value="1"/>
</dbReference>
<keyword evidence="5" id="KW-0663">Pyridoxal phosphate</keyword>
<dbReference type="AlphaFoldDB" id="A0A8H7VN02"/>